<name>J9E870_WUCBA</name>
<reference evidence="2" key="1">
    <citation type="submission" date="2012-08" db="EMBL/GenBank/DDBJ databases">
        <title>The Genome Sequence of Wuchereria bancrofti.</title>
        <authorList>
            <person name="Nutman T.B."/>
            <person name="Fink D.L."/>
            <person name="Russ C."/>
            <person name="Young S."/>
            <person name="Zeng Q."/>
            <person name="Koehrsen M."/>
            <person name="Alvarado L."/>
            <person name="Berlin A."/>
            <person name="Chapman S.B."/>
            <person name="Chen Z."/>
            <person name="Freedman E."/>
            <person name="Gellesch M."/>
            <person name="Goldberg J."/>
            <person name="Griggs A."/>
            <person name="Gujja S."/>
            <person name="Heilman E.R."/>
            <person name="Heiman D."/>
            <person name="Hepburn T."/>
            <person name="Howarth C."/>
            <person name="Jen D."/>
            <person name="Larson L."/>
            <person name="Lewis B."/>
            <person name="Mehta T."/>
            <person name="Park D."/>
            <person name="Pearson M."/>
            <person name="Roberts A."/>
            <person name="Saif S."/>
            <person name="Shea T."/>
            <person name="Shenoy N."/>
            <person name="Sisk P."/>
            <person name="Stolte C."/>
            <person name="Sykes S."/>
            <person name="Walk T."/>
            <person name="White J."/>
            <person name="Yandava C."/>
            <person name="Haas B."/>
            <person name="Henn M.R."/>
            <person name="Nusbaum C."/>
            <person name="Birren B."/>
        </authorList>
    </citation>
    <scope>NUCLEOTIDE SEQUENCE [LARGE SCALE GENOMIC DNA]</scope>
    <source>
        <strain evidence="2">NA</strain>
    </source>
</reference>
<organism evidence="1 2">
    <name type="scientific">Wuchereria bancrofti</name>
    <dbReference type="NCBI Taxonomy" id="6293"/>
    <lineage>
        <taxon>Eukaryota</taxon>
        <taxon>Metazoa</taxon>
        <taxon>Ecdysozoa</taxon>
        <taxon>Nematoda</taxon>
        <taxon>Chromadorea</taxon>
        <taxon>Rhabditida</taxon>
        <taxon>Spirurina</taxon>
        <taxon>Spiruromorpha</taxon>
        <taxon>Filarioidea</taxon>
        <taxon>Onchocercidae</taxon>
        <taxon>Wuchereria</taxon>
    </lineage>
</organism>
<dbReference type="Proteomes" id="UP000004810">
    <property type="component" value="Unassembled WGS sequence"/>
</dbReference>
<dbReference type="EMBL" id="ADBV01014592">
    <property type="protein sequence ID" value="EJW73167.1"/>
    <property type="molecule type" value="Genomic_DNA"/>
</dbReference>
<accession>J9E870</accession>
<evidence type="ECO:0000313" key="2">
    <source>
        <dbReference type="Proteomes" id="UP000004810"/>
    </source>
</evidence>
<evidence type="ECO:0000313" key="1">
    <source>
        <dbReference type="EMBL" id="EJW73167.1"/>
    </source>
</evidence>
<proteinExistence type="predicted"/>
<dbReference type="AlphaFoldDB" id="J9E870"/>
<protein>
    <submittedName>
        <fullName evidence="1">Uncharacterized protein</fullName>
    </submittedName>
</protein>
<gene>
    <name evidence="1" type="ORF">WUBG_15930</name>
</gene>
<comment type="caution">
    <text evidence="1">The sequence shown here is derived from an EMBL/GenBank/DDBJ whole genome shotgun (WGS) entry which is preliminary data.</text>
</comment>
<sequence length="70" mass="8123">MLMDLKERVDKLNDMCTDINNQADDMIITLNTYNVGKSDALYMITACSVDFIVRFFQQIYTTIISITKVY</sequence>